<dbReference type="InterPro" id="IPR036378">
    <property type="entry name" value="FAS1_dom_sf"/>
</dbReference>
<dbReference type="Proteomes" id="UP001255246">
    <property type="component" value="Unassembled WGS sequence"/>
</dbReference>
<feature type="chain" id="PRO_5046157695" evidence="1">
    <location>
        <begin position="23"/>
        <end position="981"/>
    </location>
</feature>
<keyword evidence="1" id="KW-0732">Signal</keyword>
<dbReference type="Pfam" id="PF02469">
    <property type="entry name" value="Fasciclin"/>
    <property type="match status" value="6"/>
</dbReference>
<feature type="domain" description="FAS1" evidence="2">
    <location>
        <begin position="349"/>
        <end position="494"/>
    </location>
</feature>
<dbReference type="InterPro" id="IPR000782">
    <property type="entry name" value="FAS1_domain"/>
</dbReference>
<feature type="domain" description="FAS1" evidence="2">
    <location>
        <begin position="826"/>
        <end position="971"/>
    </location>
</feature>
<dbReference type="SUPFAM" id="SSF82153">
    <property type="entry name" value="FAS1 domain"/>
    <property type="match status" value="6"/>
</dbReference>
<feature type="domain" description="FAS1" evidence="2">
    <location>
        <begin position="508"/>
        <end position="654"/>
    </location>
</feature>
<evidence type="ECO:0000256" key="1">
    <source>
        <dbReference type="SAM" id="SignalP"/>
    </source>
</evidence>
<sequence length="981" mass="104273">MKHFLQLKNFLLLFAITAFVLSCDKDDDQNTTPNQTTSTNIVETAQGNDALSSLVAALGKADENEDSNLISTLSGDGPFTVFAPTNDAFAALLADLEGFETLADFNTEEEKALLAEILKYHVVAGTATASTDLSEGQEIATVQTETVTVSLEGGVFINDSEVITPDVETSNGIVHVIDKVLVPQAVLNALNSDDLVDVVIATETLSVLEAAVIKAGLVDTLKSDGPFTVFAPTDDAFTGLLMTLGEDYSSLDDFDTEEEIALLKNILLYHVIPTKVLEADLTAGTVGTAFPENSIEIIADGETFVVGDASETNANITLTDVMATNGVAHVIDKVLLPQAALDFLATIEMMNIVETAIATDDLSLLVDALIAANAGMVDTLSGDGPFTVFAPTNHAFVNLLEILGDDYHSLTDFDTQEELDLLVKILTYHVVSGTEAFSTDLSDGQEIATVNGANVTVSLDGGVFIKDASENPAQVIIPDVDASNGVVHVIDKVLLPQEALDFVATLNMMNIVETAIATDDLSLLVDALVAANAGLVDTLSGDGPFTVFAPTNHAFVNLLEILGDDYHSLADFDTQEELDLLVKILTYHVVSGTEAFSTDLSDGQEIATVNGAKVTIGINGNGVSIKDATDDRAHVEIPDVDVSNGVVHVIDKVLLPQEALDFVATLNMMNIVETAIATDDLSLLVDALVAANAGLVDTLSGDGPFTVFAPTNHAFVNLLEILGDDYHSLTDFDTQEELDLLVKILTYHVVSGTEAFSTDLSDGQEIATVNGANVIVSLDGGVFIQDATDTDAQVIIPDVDASNGVVHVINKVLLPQEVLDILFPPTPNIVELAQSVEDLSILVDVLIQADAGLVEALSGEGPFTVFAPTNHAFENLLHSLGSSYNSIEDFDTHEERELLAKILTYHVVSGEVVSEMDITGHLRLETLHGEKIEAIEDHPIRISDKTHIDANVTAVDNIASNGIVHIIDKVLLPQEILDLLH</sequence>
<feature type="signal peptide" evidence="1">
    <location>
        <begin position="1"/>
        <end position="22"/>
    </location>
</feature>
<evidence type="ECO:0000313" key="4">
    <source>
        <dbReference type="Proteomes" id="UP001255246"/>
    </source>
</evidence>
<dbReference type="PANTHER" id="PTHR10900">
    <property type="entry name" value="PERIOSTIN-RELATED"/>
    <property type="match status" value="1"/>
</dbReference>
<dbReference type="PROSITE" id="PS51257">
    <property type="entry name" value="PROKAR_LIPOPROTEIN"/>
    <property type="match status" value="1"/>
</dbReference>
<dbReference type="PANTHER" id="PTHR10900:SF77">
    <property type="entry name" value="FI19380P1"/>
    <property type="match status" value="1"/>
</dbReference>
<dbReference type="Gene3D" id="2.30.180.10">
    <property type="entry name" value="FAS1 domain"/>
    <property type="match status" value="6"/>
</dbReference>
<evidence type="ECO:0000313" key="3">
    <source>
        <dbReference type="EMBL" id="MDT0608561.1"/>
    </source>
</evidence>
<organism evidence="3 4">
    <name type="scientific">Croceitalea rosinachiae</name>
    <dbReference type="NCBI Taxonomy" id="3075596"/>
    <lineage>
        <taxon>Bacteria</taxon>
        <taxon>Pseudomonadati</taxon>
        <taxon>Bacteroidota</taxon>
        <taxon>Flavobacteriia</taxon>
        <taxon>Flavobacteriales</taxon>
        <taxon>Flavobacteriaceae</taxon>
        <taxon>Croceitalea</taxon>
    </lineage>
</organism>
<dbReference type="PROSITE" id="PS50213">
    <property type="entry name" value="FAS1"/>
    <property type="match status" value="6"/>
</dbReference>
<protein>
    <submittedName>
        <fullName evidence="3">Fasciclin domain-containing protein</fullName>
    </submittedName>
</protein>
<dbReference type="EMBL" id="JAVRHR010000007">
    <property type="protein sequence ID" value="MDT0608561.1"/>
    <property type="molecule type" value="Genomic_DNA"/>
</dbReference>
<comment type="caution">
    <text evidence="3">The sequence shown here is derived from an EMBL/GenBank/DDBJ whole genome shotgun (WGS) entry which is preliminary data.</text>
</comment>
<dbReference type="RefSeq" id="WP_311353297.1">
    <property type="nucleotide sequence ID" value="NZ_JAVRHR010000007.1"/>
</dbReference>
<feature type="domain" description="FAS1" evidence="2">
    <location>
        <begin position="38"/>
        <end position="181"/>
    </location>
</feature>
<gene>
    <name evidence="3" type="ORF">RM706_16095</name>
</gene>
<feature type="domain" description="FAS1" evidence="2">
    <location>
        <begin position="668"/>
        <end position="813"/>
    </location>
</feature>
<reference evidence="3 4" key="1">
    <citation type="submission" date="2023-09" db="EMBL/GenBank/DDBJ databases">
        <authorList>
            <person name="Rey-Velasco X."/>
        </authorList>
    </citation>
    <scope>NUCLEOTIDE SEQUENCE [LARGE SCALE GENOMIC DNA]</scope>
    <source>
        <strain evidence="3 4">F388</strain>
    </source>
</reference>
<feature type="domain" description="FAS1" evidence="2">
    <location>
        <begin position="192"/>
        <end position="335"/>
    </location>
</feature>
<dbReference type="SMART" id="SM00554">
    <property type="entry name" value="FAS1"/>
    <property type="match status" value="6"/>
</dbReference>
<dbReference type="InterPro" id="IPR050904">
    <property type="entry name" value="Adhesion/Biosynth-related"/>
</dbReference>
<accession>A0ABU3AEE8</accession>
<proteinExistence type="predicted"/>
<name>A0ABU3AEE8_9FLAO</name>
<keyword evidence="4" id="KW-1185">Reference proteome</keyword>
<evidence type="ECO:0000259" key="2">
    <source>
        <dbReference type="PROSITE" id="PS50213"/>
    </source>
</evidence>